<evidence type="ECO:0000313" key="3">
    <source>
        <dbReference type="Proteomes" id="UP000289738"/>
    </source>
</evidence>
<reference evidence="2 3" key="1">
    <citation type="submission" date="2019-01" db="EMBL/GenBank/DDBJ databases">
        <title>Sequencing of cultivated peanut Arachis hypogaea provides insights into genome evolution and oil improvement.</title>
        <authorList>
            <person name="Chen X."/>
        </authorList>
    </citation>
    <scope>NUCLEOTIDE SEQUENCE [LARGE SCALE GENOMIC DNA]</scope>
    <source>
        <strain evidence="3">cv. Fuhuasheng</strain>
        <tissue evidence="2">Leaves</tissue>
    </source>
</reference>
<comment type="caution">
    <text evidence="2">The sequence shown here is derived from an EMBL/GenBank/DDBJ whole genome shotgun (WGS) entry which is preliminary data.</text>
</comment>
<organism evidence="2 3">
    <name type="scientific">Arachis hypogaea</name>
    <name type="common">Peanut</name>
    <dbReference type="NCBI Taxonomy" id="3818"/>
    <lineage>
        <taxon>Eukaryota</taxon>
        <taxon>Viridiplantae</taxon>
        <taxon>Streptophyta</taxon>
        <taxon>Embryophyta</taxon>
        <taxon>Tracheophyta</taxon>
        <taxon>Spermatophyta</taxon>
        <taxon>Magnoliopsida</taxon>
        <taxon>eudicotyledons</taxon>
        <taxon>Gunneridae</taxon>
        <taxon>Pentapetalae</taxon>
        <taxon>rosids</taxon>
        <taxon>fabids</taxon>
        <taxon>Fabales</taxon>
        <taxon>Fabaceae</taxon>
        <taxon>Papilionoideae</taxon>
        <taxon>50 kb inversion clade</taxon>
        <taxon>dalbergioids sensu lato</taxon>
        <taxon>Dalbergieae</taxon>
        <taxon>Pterocarpus clade</taxon>
        <taxon>Arachis</taxon>
    </lineage>
</organism>
<gene>
    <name evidence="2" type="ORF">Ahy_A07g033008</name>
</gene>
<dbReference type="Pfam" id="PF03108">
    <property type="entry name" value="DBD_Tnp_Mut"/>
    <property type="match status" value="1"/>
</dbReference>
<accession>A0A445C8A3</accession>
<keyword evidence="3" id="KW-1185">Reference proteome</keyword>
<dbReference type="AlphaFoldDB" id="A0A445C8A3"/>
<proteinExistence type="predicted"/>
<dbReference type="Proteomes" id="UP000289738">
    <property type="component" value="Chromosome A07"/>
</dbReference>
<dbReference type="EMBL" id="SDMP01000007">
    <property type="protein sequence ID" value="RYR47081.1"/>
    <property type="molecule type" value="Genomic_DNA"/>
</dbReference>
<evidence type="ECO:0000259" key="1">
    <source>
        <dbReference type="Pfam" id="PF03108"/>
    </source>
</evidence>
<name>A0A445C8A3_ARAHY</name>
<evidence type="ECO:0000313" key="2">
    <source>
        <dbReference type="EMBL" id="RYR47081.1"/>
    </source>
</evidence>
<feature type="domain" description="Transposase MuDR plant" evidence="1">
    <location>
        <begin position="2"/>
        <end position="60"/>
    </location>
</feature>
<protein>
    <recommendedName>
        <fullName evidence="1">Transposase MuDR plant domain-containing protein</fullName>
    </recommendedName>
</protein>
<dbReference type="InterPro" id="IPR004332">
    <property type="entry name" value="Transposase_MuDR"/>
</dbReference>
<sequence>MEFSSRKAVIKAMKDYTIHRGVNYPVYESESTTFYAKCTQYGGGCDWLIKFTKMQKKYYWQIRRYNGSHTCTRFTISQDHSKLDSKIVTEAIKRLVEVDPSIKVSCFDRENEVFEVREMPSRVEYAVDLCQHRFDCSEFQVDRISCRHVFACCANQRLDWQVYVYDVYKMDQV</sequence>